<dbReference type="PANTHER" id="PTHR37835:SF1">
    <property type="entry name" value="ALPHA-CLOSTRIPAIN"/>
    <property type="match status" value="1"/>
</dbReference>
<evidence type="ECO:0000313" key="2">
    <source>
        <dbReference type="EMBL" id="MDW4573506.1"/>
    </source>
</evidence>
<name>A0ABU4H2E9_9MICO</name>
<keyword evidence="3" id="KW-1185">Reference proteome</keyword>
<comment type="caution">
    <text evidence="2">The sequence shown here is derived from an EMBL/GenBank/DDBJ whole genome shotgun (WGS) entry which is preliminary data.</text>
</comment>
<protein>
    <submittedName>
        <fullName evidence="2">Clostripain-related cysteine peptidase</fullName>
    </submittedName>
</protein>
<accession>A0ABU4H2E9</accession>
<feature type="transmembrane region" description="Helical" evidence="1">
    <location>
        <begin position="6"/>
        <end position="27"/>
    </location>
</feature>
<dbReference type="RefSeq" id="WP_318354006.1">
    <property type="nucleotide sequence ID" value="NZ_JAWQEV010000003.1"/>
</dbReference>
<reference evidence="2 3" key="1">
    <citation type="submission" date="2023-11" db="EMBL/GenBank/DDBJ databases">
        <title>Draft genome sequence of Microbacterium arthrosphaerae JCM 30492.</title>
        <authorList>
            <person name="Zhang G."/>
            <person name="Ding Y."/>
        </authorList>
    </citation>
    <scope>NUCLEOTIDE SEQUENCE [LARGE SCALE GENOMIC DNA]</scope>
    <source>
        <strain evidence="2 3">JCM 30492</strain>
    </source>
</reference>
<evidence type="ECO:0000256" key="1">
    <source>
        <dbReference type="SAM" id="Phobius"/>
    </source>
</evidence>
<organism evidence="2 3">
    <name type="scientific">Microbacterium arthrosphaerae</name>
    <dbReference type="NCBI Taxonomy" id="792652"/>
    <lineage>
        <taxon>Bacteria</taxon>
        <taxon>Bacillati</taxon>
        <taxon>Actinomycetota</taxon>
        <taxon>Actinomycetes</taxon>
        <taxon>Micrococcales</taxon>
        <taxon>Microbacteriaceae</taxon>
        <taxon>Microbacterium</taxon>
    </lineage>
</organism>
<dbReference type="Gene3D" id="3.40.50.11970">
    <property type="match status" value="1"/>
</dbReference>
<sequence>MVPKVWWWILAGVFVVIVAVGAVRIVGSTEPAQSTESAEASAPAGPIIDPAAVGDVERASWTFLVYMIGDTDLEPYALDDIAEMASVGSTDDVNVVALVDRSPDYSTDPAVDLADWEDTVALRVEQDHLEVIGVPGELNMGDPQTLADFVVAATASFPADNYGLVLWDHGAGWPGVGPDETDGYDVLELAEMDEALAVGLEQAGVDKLDLLGFDACLMSTYEVASVMASHADYMVASQELEPGHGWNYEELALLADDPAATAADLGSAFLRGYAEQAEEWGTGADITLSLLDLAQVTGVQDAVAQLAGVYEANPDGLGPTLARAQTDVLEFGRNPDPELATNQIDLGGYVENLAEGGGPEVAAAAAAVTGALDALVMDETAGPATDSASGLSIYFPEIEDYFSQDYAALTDVPAWPSALSAFFESGDRLADEVRARFETGDDATEVVFDDAGVAFTAFLPPASAAALVEATVSAGYRDGDDIVYVAQMPAALTVEADQAAVSAQYDLTFLNLRSGDEEIAVYQDVTTDPETGYRTIDVPLQYVAAGDDEYQDALISIIVDDEGTILEEDFYLVDEESGTYGAMTPDPDARIYPVALVLVDDEEWEYQRTDDDGIPADLPSIEYLLEDLEPGTTLVLDADVQDYGQSADTVSVEVEIP</sequence>
<dbReference type="Pfam" id="PF03415">
    <property type="entry name" value="Peptidase_C11"/>
    <property type="match status" value="1"/>
</dbReference>
<dbReference type="EMBL" id="JAWQEV010000003">
    <property type="protein sequence ID" value="MDW4573506.1"/>
    <property type="molecule type" value="Genomic_DNA"/>
</dbReference>
<dbReference type="Proteomes" id="UP001283109">
    <property type="component" value="Unassembled WGS sequence"/>
</dbReference>
<dbReference type="PANTHER" id="PTHR37835">
    <property type="entry name" value="ALPHA-CLOSTRIPAIN"/>
    <property type="match status" value="1"/>
</dbReference>
<dbReference type="InterPro" id="IPR005077">
    <property type="entry name" value="Peptidase_C11"/>
</dbReference>
<keyword evidence="1" id="KW-0472">Membrane</keyword>
<gene>
    <name evidence="2" type="ORF">R8Z58_12050</name>
</gene>
<evidence type="ECO:0000313" key="3">
    <source>
        <dbReference type="Proteomes" id="UP001283109"/>
    </source>
</evidence>
<keyword evidence="1" id="KW-0812">Transmembrane</keyword>
<keyword evidence="1" id="KW-1133">Transmembrane helix</keyword>
<proteinExistence type="predicted"/>